<proteinExistence type="predicted"/>
<dbReference type="AlphaFoldDB" id="A0AAE0TSQ1"/>
<dbReference type="Pfam" id="PF06985">
    <property type="entry name" value="HET"/>
    <property type="match status" value="1"/>
</dbReference>
<evidence type="ECO:0008006" key="5">
    <source>
        <dbReference type="Google" id="ProtNLM"/>
    </source>
</evidence>
<dbReference type="PANTHER" id="PTHR33112">
    <property type="entry name" value="DOMAIN PROTEIN, PUTATIVE-RELATED"/>
    <property type="match status" value="1"/>
</dbReference>
<dbReference type="InterPro" id="IPR036673">
    <property type="entry name" value="Cyanovirin-N_sf"/>
</dbReference>
<dbReference type="InterPro" id="IPR011058">
    <property type="entry name" value="Cyanovirin-N"/>
</dbReference>
<evidence type="ECO:0000313" key="3">
    <source>
        <dbReference type="EMBL" id="KAK3671310.1"/>
    </source>
</evidence>
<dbReference type="EMBL" id="JAUTXT010000044">
    <property type="protein sequence ID" value="KAK3671310.1"/>
    <property type="molecule type" value="Genomic_DNA"/>
</dbReference>
<evidence type="ECO:0000259" key="2">
    <source>
        <dbReference type="Pfam" id="PF08881"/>
    </source>
</evidence>
<accession>A0AAE0TSQ1</accession>
<dbReference type="InterPro" id="IPR010730">
    <property type="entry name" value="HET"/>
</dbReference>
<comment type="caution">
    <text evidence="3">The sequence shown here is derived from an EMBL/GenBank/DDBJ whole genome shotgun (WGS) entry which is preliminary data.</text>
</comment>
<reference evidence="3" key="1">
    <citation type="submission" date="2023-07" db="EMBL/GenBank/DDBJ databases">
        <title>Black Yeasts Isolated from many extreme environments.</title>
        <authorList>
            <person name="Coleine C."/>
            <person name="Stajich J.E."/>
            <person name="Selbmann L."/>
        </authorList>
    </citation>
    <scope>NUCLEOTIDE SEQUENCE</scope>
    <source>
        <strain evidence="3">CCFEE 5485</strain>
    </source>
</reference>
<dbReference type="Proteomes" id="UP001274830">
    <property type="component" value="Unassembled WGS sequence"/>
</dbReference>
<evidence type="ECO:0000313" key="4">
    <source>
        <dbReference type="Proteomes" id="UP001274830"/>
    </source>
</evidence>
<organism evidence="3 4">
    <name type="scientific">Recurvomyces mirabilis</name>
    <dbReference type="NCBI Taxonomy" id="574656"/>
    <lineage>
        <taxon>Eukaryota</taxon>
        <taxon>Fungi</taxon>
        <taxon>Dikarya</taxon>
        <taxon>Ascomycota</taxon>
        <taxon>Pezizomycotina</taxon>
        <taxon>Dothideomycetes</taxon>
        <taxon>Dothideomycetidae</taxon>
        <taxon>Mycosphaerellales</taxon>
        <taxon>Teratosphaeriaceae</taxon>
        <taxon>Recurvomyces</taxon>
    </lineage>
</organism>
<gene>
    <name evidence="3" type="ORF">LTR78_008770</name>
</gene>
<name>A0AAE0TSQ1_9PEZI</name>
<protein>
    <recommendedName>
        <fullName evidence="5">Heterokaryon incompatibility domain-containing protein</fullName>
    </recommendedName>
</protein>
<dbReference type="Gene3D" id="2.30.60.10">
    <property type="entry name" value="Cyanovirin-N"/>
    <property type="match status" value="1"/>
</dbReference>
<sequence length="698" mass="78164">MRFSTSTRNVTLDERWLEADVQVSKSSEDYEHVALNLEEILGINDGMLTISGRGLQNDVEDLWLEGNRLRASLWDAHEGDSDPLMELDDVFENCGGMLRLCSSSGTSACVVCRDFLVAPTAVIEQRDLLATRSAETCLRCAYLHTVIMAYVGEAFYSDGPASIKLQIRKEHLKMSIFARHMPRECILFAAQDAVNRSTLFEGMPTGHKLLGDAFEDQVYACLSHCRGTTRHFVLTKANMVELQDEIPWGLMNQTYKDAIKFCRKIGVRYLWIDSLCIVQDDAEDWAREATKMGEYYGGCRVCIAATSAVSGDAGCNVRQNGTMSFEGTGPDGQPYMVHARPPISHLYDDFEGKLQDTFPLLTRAWVYQERLLSPRVLHFGPSELSLECNESTVCECGQVPWDPDFELLRQAVASHDTGAIVEQDSEARWTNSFVPQHASAEDLEVRLAWDWTDLIETYSALSITYPKDRLPAIAGIAAATRVRRQASGIPPGRYLAGLWESTFMHDLLWQVDPPLVRNSRGQRYASPLPRPKDYIAPSWSWLSILDPIYHMRAIAEVICQLMSVEVAYQNNNVAGTIESGYVRLRGYVRTGMYDAEASKILFDHGEDVPCFPDCGEDGCSESTQSIGGTRGNVHLLAIANREPLESNVPGHDSSKYDTVWLVLRMKHYISDCPCFERIGCTFAHLERANNEAADVIII</sequence>
<feature type="domain" description="Cyanovirin-N" evidence="2">
    <location>
        <begin position="3"/>
        <end position="98"/>
    </location>
</feature>
<evidence type="ECO:0000259" key="1">
    <source>
        <dbReference type="Pfam" id="PF06985"/>
    </source>
</evidence>
<keyword evidence="4" id="KW-1185">Reference proteome</keyword>
<dbReference type="Pfam" id="PF08881">
    <property type="entry name" value="CVNH"/>
    <property type="match status" value="1"/>
</dbReference>
<dbReference type="PANTHER" id="PTHR33112:SF16">
    <property type="entry name" value="HETEROKARYON INCOMPATIBILITY DOMAIN-CONTAINING PROTEIN"/>
    <property type="match status" value="1"/>
</dbReference>
<feature type="domain" description="Heterokaryon incompatibility" evidence="1">
    <location>
        <begin position="219"/>
        <end position="369"/>
    </location>
</feature>
<dbReference type="SUPFAM" id="SSF51322">
    <property type="entry name" value="Cyanovirin-N"/>
    <property type="match status" value="1"/>
</dbReference>